<dbReference type="EnsemblPlants" id="Solyc02g091625.1.1">
    <property type="protein sequence ID" value="Solyc02g091625.1.1"/>
    <property type="gene ID" value="Solyc02g091625.1"/>
</dbReference>
<organism evidence="1">
    <name type="scientific">Solanum lycopersicum</name>
    <name type="common">Tomato</name>
    <name type="synonym">Lycopersicon esculentum</name>
    <dbReference type="NCBI Taxonomy" id="4081"/>
    <lineage>
        <taxon>Eukaryota</taxon>
        <taxon>Viridiplantae</taxon>
        <taxon>Streptophyta</taxon>
        <taxon>Embryophyta</taxon>
        <taxon>Tracheophyta</taxon>
        <taxon>Spermatophyta</taxon>
        <taxon>Magnoliopsida</taxon>
        <taxon>eudicotyledons</taxon>
        <taxon>Gunneridae</taxon>
        <taxon>Pentapetalae</taxon>
        <taxon>asterids</taxon>
        <taxon>lamiids</taxon>
        <taxon>Solanales</taxon>
        <taxon>Solanaceae</taxon>
        <taxon>Solanoideae</taxon>
        <taxon>Solaneae</taxon>
        <taxon>Solanum</taxon>
        <taxon>Solanum subgen. Lycopersicon</taxon>
    </lineage>
</organism>
<sequence length="204" mass="22987">MKIWRVSSVDVQSNMLSLELNNCCLAWHFRRWFIQALRLPDVYTVKVSPLTLTGLYFTPSLTLIFLMESCLNAVSRSRNNVFATHSLLRQLDHQLYPISESGPEWLAGRHMFGDALLPSECSLIVEELKQTSLSFQVWFLPFCSFSYGEDDLICTRASSSHCRCCPVGISPSSLNKLNASIGAFKLSGYISGPDVYTVEVYMHG</sequence>
<proteinExistence type="predicted"/>
<dbReference type="Gramene" id="Solyc02g091625.1.1">
    <property type="protein sequence ID" value="Solyc02g091625.1.1"/>
    <property type="gene ID" value="Solyc02g091625.1"/>
</dbReference>
<keyword evidence="2" id="KW-1185">Reference proteome</keyword>
<reference evidence="1" key="2">
    <citation type="submission" date="2019-01" db="UniProtKB">
        <authorList>
            <consortium name="EnsemblPlants"/>
        </authorList>
    </citation>
    <scope>IDENTIFICATION</scope>
    <source>
        <strain evidence="1">cv. Heinz 1706</strain>
    </source>
</reference>
<evidence type="ECO:0000313" key="1">
    <source>
        <dbReference type="EnsemblPlants" id="Solyc02g091625.1.1"/>
    </source>
</evidence>
<evidence type="ECO:0000313" key="2">
    <source>
        <dbReference type="Proteomes" id="UP000004994"/>
    </source>
</evidence>
<name>A0A3Q7FAK9_SOLLC</name>
<accession>A0A3Q7FAK9</accession>
<protein>
    <submittedName>
        <fullName evidence="1">Uncharacterized protein</fullName>
    </submittedName>
</protein>
<dbReference type="AlphaFoldDB" id="A0A3Q7FAK9"/>
<dbReference type="Proteomes" id="UP000004994">
    <property type="component" value="Chromosome 2"/>
</dbReference>
<dbReference type="InParanoid" id="A0A3Q7FAK9"/>
<reference evidence="1" key="1">
    <citation type="journal article" date="2012" name="Nature">
        <title>The tomato genome sequence provides insights into fleshy fruit evolution.</title>
        <authorList>
            <consortium name="Tomato Genome Consortium"/>
        </authorList>
    </citation>
    <scope>NUCLEOTIDE SEQUENCE [LARGE SCALE GENOMIC DNA]</scope>
    <source>
        <strain evidence="1">cv. Heinz 1706</strain>
    </source>
</reference>